<feature type="domain" description="Myb-like" evidence="12">
    <location>
        <begin position="64"/>
        <end position="114"/>
    </location>
</feature>
<feature type="domain" description="Myb-like" evidence="12">
    <location>
        <begin position="10"/>
        <end position="63"/>
    </location>
</feature>
<dbReference type="PROSITE" id="PS50090">
    <property type="entry name" value="MYB_LIKE"/>
    <property type="match status" value="2"/>
</dbReference>
<feature type="domain" description="HTH myb-type" evidence="13">
    <location>
        <begin position="64"/>
        <end position="118"/>
    </location>
</feature>
<dbReference type="InterPro" id="IPR052448">
    <property type="entry name" value="DnaJ_C16_autophagy_reg"/>
</dbReference>
<protein>
    <recommendedName>
        <fullName evidence="3">DnaJ homolog subfamily C member 2</fullName>
    </recommendedName>
</protein>
<sequence length="1078" mass="121232">MGKSSCHAAASGIKRGPWTPEEDRKLLAYIQLHGHGSWRSLPQKAGTYDGCGKSCRLRWINYLRPDIKRGNFSLHEDQTIIQLHALLGNRWSAIATYLPKRTDNEIKNYWNTHLKKRLAKIGLDPATHKPKAAILGSANGDPKNLSNLSHIAQWESARIQAEARFVNESKPRMHASAPAASLSDEHHQFAPPLVPQCLDILRASAWESLISMSKSSSRSAALIDDTNGQGNVSFGDHHHVHDHGVNMDGQDYGPNFEAPTYIPTSDQQLSSLMGYDDATLMSVPTGSMDIYELFGQYCGNECSESLAALHHNLGSEFEDAWNSLEQIIGSVYKDPEKIRFPSTPNSVDSQSKNQSHPHTCQVPVSRSLSTNARVELDSPVCRHLRHNIGLTATRRRQSLRHSLLCNRNQKFSAAVELHGKACVSGRDEVDGVVLGIRSYSSIEEVKEAYENISSVWNSDGQAPDTSDFIKIQYAFELLANPVWKRNYDIFGIDEQIDVVEKVTEQYKGESFSKIDLPLLESVAYETEDHDGTVMTSKDFQTMFEGNKPWLIQVCSFGSKSCYQFSDVWKKIAVFLNGVANTGMLELGELQLATHFAERKPTGQPFFRNGIPSLVAFPPGCKTANCFIRYEGDLSVDSITDWFATTILGLPRILYYSKETLGQKFLAKVSLHKVRVIFFSKTGVRAAPFIRQAAKNYWAHASFAFVLWQEEESSFWFNSFEVESAPAIVILKDPGVKPVVYHGSFDYSQFLNIMEQNKQQELPQLRSTTSMELGCDSRGYSRAGYDTVTWYCAVVAGRHSPELSNMRGAIRRVQEKLSNEVESRSADEVQSIAPAAEALKSKRLTFAWLDGESQKKYCLFFLQSENSHETCGERTDMTDVPQLFIVRYKRNVTEESEKPEKKPKSIWDAVQDQELDPASQLVAKYNGSDDTQEITKWISQIINDGDSRDLPHYRTRTPHLVPEDSEPIWSAGVQRIPSTNTLMQSIRGMLRGVYDRVGDPRLGPMLLLAALMSFGTIWLRRSQATPVSSQPNQPNSKDESRRRRRDRARNVLNQDLPPSITDMEPRDSYEMPLSGSDSE</sequence>
<dbReference type="InterPro" id="IPR009057">
    <property type="entry name" value="Homeodomain-like_sf"/>
</dbReference>
<keyword evidence="7" id="KW-0238">DNA-binding</keyword>
<evidence type="ECO:0000256" key="2">
    <source>
        <dbReference type="ARBA" id="ARBA00004514"/>
    </source>
</evidence>
<dbReference type="GO" id="GO:1901957">
    <property type="term" value="P:regulation of cutin biosynthetic process"/>
    <property type="evidence" value="ECO:0007669"/>
    <property type="project" value="UniProtKB-ARBA"/>
</dbReference>
<comment type="subcellular location">
    <subcellularLocation>
        <location evidence="2">Cytoplasm</location>
        <location evidence="2">Cytosol</location>
    </subcellularLocation>
    <subcellularLocation>
        <location evidence="1">Nucleus</location>
    </subcellularLocation>
</comment>
<dbReference type="OrthoDB" id="767702at2759"/>
<evidence type="ECO:0000256" key="6">
    <source>
        <dbReference type="ARBA" id="ARBA00023015"/>
    </source>
</evidence>
<gene>
    <name evidence="14" type="ORF">D8674_029793</name>
</gene>
<dbReference type="Gene3D" id="1.10.287.110">
    <property type="entry name" value="DnaJ domain"/>
    <property type="match status" value="1"/>
</dbReference>
<dbReference type="GO" id="GO:0000902">
    <property type="term" value="P:cell morphogenesis"/>
    <property type="evidence" value="ECO:0007669"/>
    <property type="project" value="UniProtKB-ARBA"/>
</dbReference>
<dbReference type="PANTHER" id="PTHR44303">
    <property type="entry name" value="DNAJ HOMOLOG SUBFAMILY C MEMBER 16"/>
    <property type="match status" value="1"/>
</dbReference>
<proteinExistence type="predicted"/>
<evidence type="ECO:0000256" key="5">
    <source>
        <dbReference type="ARBA" id="ARBA00022737"/>
    </source>
</evidence>
<name>A0A5N5I057_9ROSA</name>
<evidence type="ECO:0000256" key="8">
    <source>
        <dbReference type="ARBA" id="ARBA00023163"/>
    </source>
</evidence>
<dbReference type="Gene3D" id="3.40.30.10">
    <property type="entry name" value="Glutaredoxin"/>
    <property type="match status" value="1"/>
</dbReference>
<evidence type="ECO:0000256" key="9">
    <source>
        <dbReference type="ARBA" id="ARBA00023242"/>
    </source>
</evidence>
<dbReference type="AlphaFoldDB" id="A0A5N5I057"/>
<evidence type="ECO:0000256" key="1">
    <source>
        <dbReference type="ARBA" id="ARBA00004123"/>
    </source>
</evidence>
<dbReference type="PROSITE" id="PS51294">
    <property type="entry name" value="HTH_MYB"/>
    <property type="match status" value="2"/>
</dbReference>
<dbReference type="SUPFAM" id="SSF52833">
    <property type="entry name" value="Thioredoxin-like"/>
    <property type="match status" value="2"/>
</dbReference>
<keyword evidence="8" id="KW-0804">Transcription</keyword>
<reference evidence="14 15" key="1">
    <citation type="submission" date="2019-09" db="EMBL/GenBank/DDBJ databases">
        <authorList>
            <person name="Ou C."/>
        </authorList>
    </citation>
    <scope>NUCLEOTIDE SEQUENCE [LARGE SCALE GENOMIC DNA]</scope>
    <source>
        <strain evidence="14">S2</strain>
        <tissue evidence="14">Leaf</tissue>
    </source>
</reference>
<dbReference type="GO" id="GO:0003677">
    <property type="term" value="F:DNA binding"/>
    <property type="evidence" value="ECO:0007669"/>
    <property type="project" value="UniProtKB-KW"/>
</dbReference>
<dbReference type="Proteomes" id="UP000327157">
    <property type="component" value="Chromosome 6"/>
</dbReference>
<dbReference type="EMBL" id="SMOL01000120">
    <property type="protein sequence ID" value="KAB2633546.1"/>
    <property type="molecule type" value="Genomic_DNA"/>
</dbReference>
<dbReference type="CDD" id="cd00167">
    <property type="entry name" value="SANT"/>
    <property type="match status" value="2"/>
</dbReference>
<keyword evidence="5" id="KW-0677">Repeat</keyword>
<dbReference type="Pfam" id="PF00249">
    <property type="entry name" value="Myb_DNA-binding"/>
    <property type="match status" value="2"/>
</dbReference>
<reference evidence="14 15" key="3">
    <citation type="submission" date="2019-11" db="EMBL/GenBank/DDBJ databases">
        <title>A de novo genome assembly of a pear dwarfing rootstock.</title>
        <authorList>
            <person name="Wang F."/>
            <person name="Wang J."/>
            <person name="Li S."/>
            <person name="Zhang Y."/>
            <person name="Fang M."/>
            <person name="Ma L."/>
            <person name="Zhao Y."/>
            <person name="Jiang S."/>
        </authorList>
    </citation>
    <scope>NUCLEOTIDE SEQUENCE [LARGE SCALE GENOMIC DNA]</scope>
    <source>
        <strain evidence="14">S2</strain>
        <tissue evidence="14">Leaf</tissue>
    </source>
</reference>
<dbReference type="InterPro" id="IPR036249">
    <property type="entry name" value="Thioredoxin-like_sf"/>
</dbReference>
<dbReference type="InterPro" id="IPR001623">
    <property type="entry name" value="DnaJ_domain"/>
</dbReference>
<evidence type="ECO:0000313" key="14">
    <source>
        <dbReference type="EMBL" id="KAB2633546.1"/>
    </source>
</evidence>
<evidence type="ECO:0000256" key="10">
    <source>
        <dbReference type="SAM" id="MobiDB-lite"/>
    </source>
</evidence>
<evidence type="ECO:0000256" key="7">
    <source>
        <dbReference type="ARBA" id="ARBA00023125"/>
    </source>
</evidence>
<evidence type="ECO:0000256" key="4">
    <source>
        <dbReference type="ARBA" id="ARBA00022473"/>
    </source>
</evidence>
<feature type="compositionally biased region" description="Polar residues" evidence="10">
    <location>
        <begin position="342"/>
        <end position="363"/>
    </location>
</feature>
<dbReference type="InterPro" id="IPR017930">
    <property type="entry name" value="Myb_dom"/>
</dbReference>
<dbReference type="PROSITE" id="PS50076">
    <property type="entry name" value="DNAJ_2"/>
    <property type="match status" value="1"/>
</dbReference>
<feature type="region of interest" description="Disordered" evidence="10">
    <location>
        <begin position="339"/>
        <end position="363"/>
    </location>
</feature>
<accession>A0A5N5I057</accession>
<organism evidence="14 15">
    <name type="scientific">Pyrus ussuriensis x Pyrus communis</name>
    <dbReference type="NCBI Taxonomy" id="2448454"/>
    <lineage>
        <taxon>Eukaryota</taxon>
        <taxon>Viridiplantae</taxon>
        <taxon>Streptophyta</taxon>
        <taxon>Embryophyta</taxon>
        <taxon>Tracheophyta</taxon>
        <taxon>Spermatophyta</taxon>
        <taxon>Magnoliopsida</taxon>
        <taxon>eudicotyledons</taxon>
        <taxon>Gunneridae</taxon>
        <taxon>Pentapetalae</taxon>
        <taxon>rosids</taxon>
        <taxon>fabids</taxon>
        <taxon>Rosales</taxon>
        <taxon>Rosaceae</taxon>
        <taxon>Amygdaloideae</taxon>
        <taxon>Maleae</taxon>
        <taxon>Pyrus</taxon>
    </lineage>
</organism>
<dbReference type="Gene3D" id="1.10.10.60">
    <property type="entry name" value="Homeodomain-like"/>
    <property type="match status" value="2"/>
</dbReference>
<dbReference type="GO" id="GO:0005829">
    <property type="term" value="C:cytosol"/>
    <property type="evidence" value="ECO:0007669"/>
    <property type="project" value="UniProtKB-SubCell"/>
</dbReference>
<keyword evidence="15" id="KW-1185">Reference proteome</keyword>
<keyword evidence="4" id="KW-0217">Developmental protein</keyword>
<dbReference type="FunFam" id="1.10.10.60:FF:000001">
    <property type="entry name" value="MYB-related transcription factor"/>
    <property type="match status" value="1"/>
</dbReference>
<dbReference type="InterPro" id="IPR001005">
    <property type="entry name" value="SANT/Myb"/>
</dbReference>
<dbReference type="SUPFAM" id="SSF46565">
    <property type="entry name" value="Chaperone J-domain"/>
    <property type="match status" value="1"/>
</dbReference>
<keyword evidence="6" id="KW-0805">Transcription regulation</keyword>
<dbReference type="GO" id="GO:0005634">
    <property type="term" value="C:nucleus"/>
    <property type="evidence" value="ECO:0007669"/>
    <property type="project" value="UniProtKB-SubCell"/>
</dbReference>
<dbReference type="PANTHER" id="PTHR44303:SF2">
    <property type="entry name" value="DNAJ HOMOLOG SUBFAMILY C MEMBER 16"/>
    <property type="match status" value="1"/>
</dbReference>
<dbReference type="SUPFAM" id="SSF46689">
    <property type="entry name" value="Homeodomain-like"/>
    <property type="match status" value="1"/>
</dbReference>
<dbReference type="FunFam" id="1.10.10.60:FF:000099">
    <property type="entry name" value="MYB transcription factor"/>
    <property type="match status" value="1"/>
</dbReference>
<evidence type="ECO:0000259" key="12">
    <source>
        <dbReference type="PROSITE" id="PS50090"/>
    </source>
</evidence>
<dbReference type="SMART" id="SM00717">
    <property type="entry name" value="SANT"/>
    <property type="match status" value="2"/>
</dbReference>
<feature type="compositionally biased region" description="Polar residues" evidence="10">
    <location>
        <begin position="1022"/>
        <end position="1034"/>
    </location>
</feature>
<keyword evidence="9" id="KW-0539">Nucleus</keyword>
<evidence type="ECO:0000259" key="11">
    <source>
        <dbReference type="PROSITE" id="PS50076"/>
    </source>
</evidence>
<feature type="domain" description="HTH myb-type" evidence="13">
    <location>
        <begin position="10"/>
        <end position="63"/>
    </location>
</feature>
<feature type="region of interest" description="Disordered" evidence="10">
    <location>
        <begin position="1022"/>
        <end position="1078"/>
    </location>
</feature>
<comment type="caution">
    <text evidence="14">The sequence shown here is derived from an EMBL/GenBank/DDBJ whole genome shotgun (WGS) entry which is preliminary data.</text>
</comment>
<feature type="domain" description="J" evidence="11">
    <location>
        <begin position="429"/>
        <end position="491"/>
    </location>
</feature>
<evidence type="ECO:0000256" key="3">
    <source>
        <dbReference type="ARBA" id="ARBA00014469"/>
    </source>
</evidence>
<reference evidence="15" key="2">
    <citation type="submission" date="2019-10" db="EMBL/GenBank/DDBJ databases">
        <title>A de novo genome assembly of a pear dwarfing rootstock.</title>
        <authorList>
            <person name="Wang F."/>
            <person name="Wang J."/>
            <person name="Li S."/>
            <person name="Zhang Y."/>
            <person name="Fang M."/>
            <person name="Ma L."/>
            <person name="Zhao Y."/>
            <person name="Jiang S."/>
        </authorList>
    </citation>
    <scope>NUCLEOTIDE SEQUENCE [LARGE SCALE GENOMIC DNA]</scope>
</reference>
<dbReference type="InterPro" id="IPR036869">
    <property type="entry name" value="J_dom_sf"/>
</dbReference>
<evidence type="ECO:0000313" key="15">
    <source>
        <dbReference type="Proteomes" id="UP000327157"/>
    </source>
</evidence>
<evidence type="ECO:0000259" key="13">
    <source>
        <dbReference type="PROSITE" id="PS51294"/>
    </source>
</evidence>